<gene>
    <name evidence="4" type="ORF">phytr_3660</name>
</gene>
<name>A0A2P1P7T1_9RICK</name>
<keyword evidence="1" id="KW-1134">Transmembrane beta strand</keyword>
<dbReference type="InterPro" id="IPR036709">
    <property type="entry name" value="Autotransporte_beta_dom_sf"/>
</dbReference>
<dbReference type="SMART" id="SM00869">
    <property type="entry name" value="Autotransporter"/>
    <property type="match status" value="1"/>
</dbReference>
<keyword evidence="1" id="KW-0812">Transmembrane</keyword>
<dbReference type="InterPro" id="IPR006315">
    <property type="entry name" value="OM_autotransptr_brl_dom"/>
</dbReference>
<feature type="domain" description="Autotransporter" evidence="3">
    <location>
        <begin position="560"/>
        <end position="840"/>
    </location>
</feature>
<dbReference type="OrthoDB" id="7161046at2"/>
<keyword evidence="5" id="KW-1185">Reference proteome</keyword>
<dbReference type="Proteomes" id="UP000241762">
    <property type="component" value="Chromosome"/>
</dbReference>
<dbReference type="RefSeq" id="WP_106874185.1">
    <property type="nucleotide sequence ID" value="NZ_CP027845.1"/>
</dbReference>
<organism evidence="4 5">
    <name type="scientific">Candidatus Phycorickettsia trachydisci</name>
    <dbReference type="NCBI Taxonomy" id="2115978"/>
    <lineage>
        <taxon>Bacteria</taxon>
        <taxon>Pseudomonadati</taxon>
        <taxon>Pseudomonadota</taxon>
        <taxon>Alphaproteobacteria</taxon>
        <taxon>Rickettsiales</taxon>
        <taxon>Rickettsiaceae</taxon>
        <taxon>Candidatus Phycorickettsia</taxon>
    </lineage>
</organism>
<evidence type="ECO:0000313" key="4">
    <source>
        <dbReference type="EMBL" id="AVP87317.1"/>
    </source>
</evidence>
<dbReference type="EMBL" id="CP027845">
    <property type="protein sequence ID" value="AVP87317.1"/>
    <property type="molecule type" value="Genomic_DNA"/>
</dbReference>
<dbReference type="NCBIfam" id="TIGR01414">
    <property type="entry name" value="autotrans_barl"/>
    <property type="match status" value="1"/>
</dbReference>
<proteinExistence type="predicted"/>
<feature type="compositionally biased region" description="Polar residues" evidence="2">
    <location>
        <begin position="95"/>
        <end position="144"/>
    </location>
</feature>
<accession>A0A2P1P7T1</accession>
<dbReference type="AlphaFoldDB" id="A0A2P1P7T1"/>
<dbReference type="KEGG" id="ptc:phytr_3660"/>
<feature type="region of interest" description="Disordered" evidence="2">
    <location>
        <begin position="39"/>
        <end position="165"/>
    </location>
</feature>
<dbReference type="Gene3D" id="2.40.128.130">
    <property type="entry name" value="Autotransporter beta-domain"/>
    <property type="match status" value="1"/>
</dbReference>
<protein>
    <recommendedName>
        <fullName evidence="3">Autotransporter domain-containing protein</fullName>
    </recommendedName>
</protein>
<evidence type="ECO:0000313" key="5">
    <source>
        <dbReference type="Proteomes" id="UP000241762"/>
    </source>
</evidence>
<dbReference type="SUPFAM" id="SSF103515">
    <property type="entry name" value="Autotransporter"/>
    <property type="match status" value="1"/>
</dbReference>
<dbReference type="Pfam" id="PF03797">
    <property type="entry name" value="Autotransporter"/>
    <property type="match status" value="1"/>
</dbReference>
<sequence>MLLVRLICWKIPNIVKLQVIVVSLTLVFFAKNVLAVEPGSNKTPNSVSSGISTKDSGSEGSENPLLTNIRTPLASDSGSEGSENPLLTDIRTPLASDSGSEGSENPLLTNIRTPLASDSGSEGSENPLLTNIRTPLASDSGSEGSENRPAKEQHHWIPYNPPEEIKTKPQTLKRAGKIIVDKLPKQDVTIQPPQTIQTKAQTLKPAGKIIVDKLPKQDVTIQPPQTIQTKAQTLKPAEKIVVNKLPKQDVTIQPSQTIQTKAQTLKPAEKIVVNKLPKQDVTIQPSQTIQTKAQTLKPAGKIIINKLPKQDVTIQPSQTIQTKAQTLKPAGKIIVNKLPKQDVTIQPPQTIQTKKQTIEPAGQIVVNKPTAKEVSVRAPLKIQTKPQTLKPAGKIIVNKLPKQDVTIQPPQTVQTKKQTIEPAGQIVVNKPTIKEVSVRAPLKIQTKPQTLKPAGKIIINKLPKQDVTIPPPPQIQTKPRTLKPAEKLEIHAEEIRQNLEKGVLDPNTSNQDALFSLKYIHNISHMIFFDSMDLVSRILQTRLYNLSQSEISTLAAAGENDPVKKGLWIKGLSSFSKQKPKKNDLGYNNHQKGFAIGTDIELIKDLFTAGIAYTNTFSKTKFRGITITKDNIQKTNLHIITLYGEYVLSPKVRLNTNLNYGKAFIKTERNNQNILYLGKTKGELFRAQTEVSYKTDYNKIFSLLPKIGITFDKFSINSFKETSPNLSLNVGRKKITRIAANIGVRLIKRMKMREFEVTPGISINIEQAIFTKGNRNIITTIGNQSQSVVSDVVKPAKTTYAIGTFLSACKKSIELNLVYDYTFKRRYHSHSTYASLLFKF</sequence>
<reference evidence="4 5" key="1">
    <citation type="submission" date="2018-03" db="EMBL/GenBank/DDBJ databases">
        <title>A gene transfer event suggests a long-term partnership between eustigmatophyte algae and a novel lineage of endosymbiotic bacteria.</title>
        <authorList>
            <person name="Yurchenko T."/>
            <person name="Sevcikova T."/>
            <person name="Pribyl P."/>
            <person name="El Karkouri K."/>
            <person name="Klimes V."/>
            <person name="Amaral R."/>
            <person name="Zbrankova V."/>
            <person name="Kim E."/>
            <person name="Raoult D."/>
            <person name="Santos L.M.A."/>
            <person name="Elias M."/>
        </authorList>
    </citation>
    <scope>NUCLEOTIDE SEQUENCE [LARGE SCALE GENOMIC DNA]</scope>
    <source>
        <strain evidence="4">CCALA 838</strain>
    </source>
</reference>
<evidence type="ECO:0000256" key="2">
    <source>
        <dbReference type="SAM" id="MobiDB-lite"/>
    </source>
</evidence>
<dbReference type="GO" id="GO:0019867">
    <property type="term" value="C:outer membrane"/>
    <property type="evidence" value="ECO:0007669"/>
    <property type="project" value="InterPro"/>
</dbReference>
<feature type="compositionally biased region" description="Basic and acidic residues" evidence="2">
    <location>
        <begin position="145"/>
        <end position="155"/>
    </location>
</feature>
<dbReference type="InterPro" id="IPR005546">
    <property type="entry name" value="Autotransporte_beta"/>
</dbReference>
<evidence type="ECO:0000256" key="1">
    <source>
        <dbReference type="ARBA" id="ARBA00022452"/>
    </source>
</evidence>
<keyword evidence="1" id="KW-0472">Membrane</keyword>
<feature type="compositionally biased region" description="Polar residues" evidence="2">
    <location>
        <begin position="40"/>
        <end position="82"/>
    </location>
</feature>
<evidence type="ECO:0000259" key="3">
    <source>
        <dbReference type="PROSITE" id="PS51208"/>
    </source>
</evidence>
<dbReference type="PROSITE" id="PS51208">
    <property type="entry name" value="AUTOTRANSPORTER"/>
    <property type="match status" value="1"/>
</dbReference>